<dbReference type="AlphaFoldDB" id="A0A9N8F2F2"/>
<feature type="transmembrane region" description="Helical" evidence="1">
    <location>
        <begin position="118"/>
        <end position="136"/>
    </location>
</feature>
<name>A0A9N8F2F2_9STRA</name>
<dbReference type="Proteomes" id="UP001153069">
    <property type="component" value="Unassembled WGS sequence"/>
</dbReference>
<proteinExistence type="predicted"/>
<keyword evidence="1" id="KW-0812">Transmembrane</keyword>
<accession>A0A9N8F2F2</accession>
<organism evidence="2 3">
    <name type="scientific">Seminavis robusta</name>
    <dbReference type="NCBI Taxonomy" id="568900"/>
    <lineage>
        <taxon>Eukaryota</taxon>
        <taxon>Sar</taxon>
        <taxon>Stramenopiles</taxon>
        <taxon>Ochrophyta</taxon>
        <taxon>Bacillariophyta</taxon>
        <taxon>Bacillariophyceae</taxon>
        <taxon>Bacillariophycidae</taxon>
        <taxon>Naviculales</taxon>
        <taxon>Naviculaceae</taxon>
        <taxon>Seminavis</taxon>
    </lineage>
</organism>
<dbReference type="EMBL" id="CAICTM010002414">
    <property type="protein sequence ID" value="CAB9529160.1"/>
    <property type="molecule type" value="Genomic_DNA"/>
</dbReference>
<sequence length="164" mass="18219">MSQEDEIKINNADGIYGLSAFSLLISGTSVTNFQGMGLLSTRTHFWLKMSSVARLGDLVFPAIVFFKRDQARRQDVGRVSMPLVDAHHTLINAEILALLTIPLFASLMARGVLYMDNFPWPLGVALYVVSLGGAGYKYGKEAFEMIESEQAWFQLGKRKRLVAS</sequence>
<gene>
    <name evidence="2" type="ORF">SEMRO_2416_G326870.1</name>
</gene>
<feature type="transmembrane region" description="Helical" evidence="1">
    <location>
        <begin position="87"/>
        <end position="112"/>
    </location>
</feature>
<feature type="transmembrane region" description="Helical" evidence="1">
    <location>
        <begin position="45"/>
        <end position="66"/>
    </location>
</feature>
<dbReference type="InterPro" id="IPR018706">
    <property type="entry name" value="DUF2214_membrane"/>
</dbReference>
<dbReference type="OrthoDB" id="495663at2759"/>
<keyword evidence="1" id="KW-0472">Membrane</keyword>
<protein>
    <submittedName>
        <fullName evidence="2">Predicted membrane protein (DUF2214)</fullName>
    </submittedName>
</protein>
<keyword evidence="1" id="KW-1133">Transmembrane helix</keyword>
<comment type="caution">
    <text evidence="2">The sequence shown here is derived from an EMBL/GenBank/DDBJ whole genome shotgun (WGS) entry which is preliminary data.</text>
</comment>
<evidence type="ECO:0000313" key="3">
    <source>
        <dbReference type="Proteomes" id="UP001153069"/>
    </source>
</evidence>
<evidence type="ECO:0000256" key="1">
    <source>
        <dbReference type="SAM" id="Phobius"/>
    </source>
</evidence>
<feature type="transmembrane region" description="Helical" evidence="1">
    <location>
        <begin position="12"/>
        <end position="33"/>
    </location>
</feature>
<evidence type="ECO:0000313" key="2">
    <source>
        <dbReference type="EMBL" id="CAB9529160.1"/>
    </source>
</evidence>
<keyword evidence="3" id="KW-1185">Reference proteome</keyword>
<dbReference type="Pfam" id="PF09980">
    <property type="entry name" value="DUF2214"/>
    <property type="match status" value="1"/>
</dbReference>
<reference evidence="2" key="1">
    <citation type="submission" date="2020-06" db="EMBL/GenBank/DDBJ databases">
        <authorList>
            <consortium name="Plant Systems Biology data submission"/>
        </authorList>
    </citation>
    <scope>NUCLEOTIDE SEQUENCE</scope>
    <source>
        <strain evidence="2">D6</strain>
    </source>
</reference>